<evidence type="ECO:0000313" key="8">
    <source>
        <dbReference type="EnsemblPlants" id="TraesCS5A02G021300.1"/>
    </source>
</evidence>
<evidence type="ECO:0000256" key="1">
    <source>
        <dbReference type="ARBA" id="ARBA00008894"/>
    </source>
</evidence>
<dbReference type="Gene3D" id="1.20.5.4130">
    <property type="match status" value="1"/>
</dbReference>
<feature type="domain" description="Disease resistance N-terminal" evidence="7">
    <location>
        <begin position="22"/>
        <end position="100"/>
    </location>
</feature>
<evidence type="ECO:0008006" key="10">
    <source>
        <dbReference type="Google" id="ProtNLM"/>
    </source>
</evidence>
<dbReference type="Gene3D" id="3.40.50.300">
    <property type="entry name" value="P-loop containing nucleotide triphosphate hydrolases"/>
    <property type="match status" value="1"/>
</dbReference>
<comment type="similarity">
    <text evidence="1">Belongs to the disease resistance NB-LRR family.</text>
</comment>
<dbReference type="Gramene" id="TraesWEE_scaffold_168282_01G000100.1">
    <property type="protein sequence ID" value="TraesWEE_scaffold_168282_01G000100.1"/>
    <property type="gene ID" value="TraesWEE_scaffold_168282_01G000100"/>
</dbReference>
<keyword evidence="2" id="KW-0433">Leucine-rich repeat</keyword>
<feature type="domain" description="NB-ARC" evidence="6">
    <location>
        <begin position="181"/>
        <end position="279"/>
    </location>
</feature>
<dbReference type="InterPro" id="IPR002182">
    <property type="entry name" value="NB-ARC"/>
</dbReference>
<name>A0A3B6KCI4_WHEAT</name>
<evidence type="ECO:0000256" key="2">
    <source>
        <dbReference type="ARBA" id="ARBA00022614"/>
    </source>
</evidence>
<dbReference type="GO" id="GO:0006952">
    <property type="term" value="P:defense response"/>
    <property type="evidence" value="ECO:0007669"/>
    <property type="project" value="UniProtKB-KW"/>
</dbReference>
<dbReference type="Proteomes" id="UP000019116">
    <property type="component" value="Chromosome 5A"/>
</dbReference>
<organism evidence="8">
    <name type="scientific">Triticum aestivum</name>
    <name type="common">Wheat</name>
    <dbReference type="NCBI Taxonomy" id="4565"/>
    <lineage>
        <taxon>Eukaryota</taxon>
        <taxon>Viridiplantae</taxon>
        <taxon>Streptophyta</taxon>
        <taxon>Embryophyta</taxon>
        <taxon>Tracheophyta</taxon>
        <taxon>Spermatophyta</taxon>
        <taxon>Magnoliopsida</taxon>
        <taxon>Liliopsida</taxon>
        <taxon>Poales</taxon>
        <taxon>Poaceae</taxon>
        <taxon>BOP clade</taxon>
        <taxon>Pooideae</taxon>
        <taxon>Triticodae</taxon>
        <taxon>Triticeae</taxon>
        <taxon>Triticinae</taxon>
        <taxon>Triticum</taxon>
    </lineage>
</organism>
<dbReference type="InterPro" id="IPR027417">
    <property type="entry name" value="P-loop_NTPase"/>
</dbReference>
<dbReference type="SMR" id="A0A3B6KCI4"/>
<dbReference type="GO" id="GO:0043531">
    <property type="term" value="F:ADP binding"/>
    <property type="evidence" value="ECO:0007669"/>
    <property type="project" value="InterPro"/>
</dbReference>
<keyword evidence="3" id="KW-0677">Repeat</keyword>
<dbReference type="InterPro" id="IPR041118">
    <property type="entry name" value="Rx_N"/>
</dbReference>
<keyword evidence="5" id="KW-0611">Plant defense</keyword>
<protein>
    <recommendedName>
        <fullName evidence="10">NB-ARC domain-containing protein</fullName>
    </recommendedName>
</protein>
<evidence type="ECO:0000256" key="5">
    <source>
        <dbReference type="ARBA" id="ARBA00022821"/>
    </source>
</evidence>
<keyword evidence="4" id="KW-0547">Nucleotide-binding</keyword>
<dbReference type="PANTHER" id="PTHR19338:SF63">
    <property type="entry name" value="NB-ARC DOMAIN-CONTAINING PROTEIN"/>
    <property type="match status" value="1"/>
</dbReference>
<dbReference type="STRING" id="4565.A0A3B6KCI4"/>
<dbReference type="OrthoDB" id="676742at2759"/>
<dbReference type="EnsemblPlants" id="TraesCS5A02G021300.1">
    <property type="protein sequence ID" value="TraesCS5A02G021300.1"/>
    <property type="gene ID" value="TraesCS5A02G021300"/>
</dbReference>
<dbReference type="OMA" id="REMAPNN"/>
<dbReference type="Gramene" id="TraesCS5A02G021300.1">
    <property type="protein sequence ID" value="TraesCS5A02G021300.1"/>
    <property type="gene ID" value="TraesCS5A02G021300"/>
</dbReference>
<dbReference type="Gramene" id="TraesRN5A0100053600.1">
    <property type="protein sequence ID" value="TraesRN5A0100053600.1"/>
    <property type="gene ID" value="TraesRN5A0100053600"/>
</dbReference>
<evidence type="ECO:0000256" key="3">
    <source>
        <dbReference type="ARBA" id="ARBA00022737"/>
    </source>
</evidence>
<reference evidence="8" key="1">
    <citation type="submission" date="2018-08" db="EMBL/GenBank/DDBJ databases">
        <authorList>
            <person name="Rossello M."/>
        </authorList>
    </citation>
    <scope>NUCLEOTIDE SEQUENCE [LARGE SCALE GENOMIC DNA]</scope>
    <source>
        <strain evidence="8">cv. Chinese Spring</strain>
    </source>
</reference>
<dbReference type="Gramene" id="TraesCS5A03G0053100.1">
    <property type="protein sequence ID" value="TraesCS5A03G0053100.1.CDS"/>
    <property type="gene ID" value="TraesCS5A03G0053100"/>
</dbReference>
<reference evidence="8" key="2">
    <citation type="submission" date="2018-10" db="UniProtKB">
        <authorList>
            <consortium name="EnsemblPlants"/>
        </authorList>
    </citation>
    <scope>IDENTIFICATION</scope>
</reference>
<dbReference type="AlphaFoldDB" id="A0A3B6KCI4"/>
<dbReference type="Pfam" id="PF18052">
    <property type="entry name" value="Rx_N"/>
    <property type="match status" value="1"/>
</dbReference>
<evidence type="ECO:0000259" key="6">
    <source>
        <dbReference type="Pfam" id="PF00931"/>
    </source>
</evidence>
<dbReference type="PANTHER" id="PTHR19338">
    <property type="entry name" value="TRANSLOCASE OF INNER MITOCHONDRIAL MEMBRANE 13 HOMOLOG"/>
    <property type="match status" value="1"/>
</dbReference>
<dbReference type="Pfam" id="PF00931">
    <property type="entry name" value="NB-ARC"/>
    <property type="match status" value="1"/>
</dbReference>
<accession>A0A3B6KCI4</accession>
<dbReference type="SUPFAM" id="SSF52540">
    <property type="entry name" value="P-loop containing nucleoside triphosphate hydrolases"/>
    <property type="match status" value="1"/>
</dbReference>
<evidence type="ECO:0000313" key="9">
    <source>
        <dbReference type="Proteomes" id="UP000019116"/>
    </source>
</evidence>
<sequence length="285" mass="32485">MAEAVVYVVLGKIAANLGRDAINAIGKEASDLLEAENNMKQLEIEFRVMKAFLIQVTMCSSRNLAFDAWLDEVKRVSHDAEDVIDGYEYLLGQSNTQGCSSLKKLWRRSKHAGGWRSITEQLKQIEVRLSKLTNRRDRYGIAINVEEVNHTSQNGQLEHALDSTCINIEDEVVGIEEETSWLVQQLIHGQEERTIVSVCSMGGLGKTTLVRQVYKKDEIKQNFDCSAWISVSQSYNIEHLLRELLKQLQEKEKDIPRQVGTRDAASLVQTLTDFLQDKRKWRTMS</sequence>
<evidence type="ECO:0000256" key="4">
    <source>
        <dbReference type="ARBA" id="ARBA00022741"/>
    </source>
</evidence>
<evidence type="ECO:0000259" key="7">
    <source>
        <dbReference type="Pfam" id="PF18052"/>
    </source>
</evidence>
<keyword evidence="9" id="KW-1185">Reference proteome</keyword>
<proteinExistence type="inferred from homology"/>